<dbReference type="RefSeq" id="WP_344958725.1">
    <property type="nucleotide sequence ID" value="NZ_BAAAZG010000080.1"/>
</dbReference>
<organism evidence="2 3">
    <name type="scientific">Actinomadura miaoliensis</name>
    <dbReference type="NCBI Taxonomy" id="430685"/>
    <lineage>
        <taxon>Bacteria</taxon>
        <taxon>Bacillati</taxon>
        <taxon>Actinomycetota</taxon>
        <taxon>Actinomycetes</taxon>
        <taxon>Streptosporangiales</taxon>
        <taxon>Thermomonosporaceae</taxon>
        <taxon>Actinomadura</taxon>
    </lineage>
</organism>
<name>A0ABP7X590_9ACTN</name>
<protein>
    <recommendedName>
        <fullName evidence="1">SnoaL-like domain-containing protein</fullName>
    </recommendedName>
</protein>
<evidence type="ECO:0000313" key="2">
    <source>
        <dbReference type="EMBL" id="GAA4104366.1"/>
    </source>
</evidence>
<dbReference type="InterPro" id="IPR032710">
    <property type="entry name" value="NTF2-like_dom_sf"/>
</dbReference>
<dbReference type="Proteomes" id="UP001500683">
    <property type="component" value="Unassembled WGS sequence"/>
</dbReference>
<reference evidence="3" key="1">
    <citation type="journal article" date="2019" name="Int. J. Syst. Evol. Microbiol.">
        <title>The Global Catalogue of Microorganisms (GCM) 10K type strain sequencing project: providing services to taxonomists for standard genome sequencing and annotation.</title>
        <authorList>
            <consortium name="The Broad Institute Genomics Platform"/>
            <consortium name="The Broad Institute Genome Sequencing Center for Infectious Disease"/>
            <person name="Wu L."/>
            <person name="Ma J."/>
        </authorList>
    </citation>
    <scope>NUCLEOTIDE SEQUENCE [LARGE SCALE GENOMIC DNA]</scope>
    <source>
        <strain evidence="3">JCM 16702</strain>
    </source>
</reference>
<dbReference type="Gene3D" id="3.10.450.50">
    <property type="match status" value="1"/>
</dbReference>
<dbReference type="SUPFAM" id="SSF54427">
    <property type="entry name" value="NTF2-like"/>
    <property type="match status" value="1"/>
</dbReference>
<dbReference type="InterPro" id="IPR037401">
    <property type="entry name" value="SnoaL-like"/>
</dbReference>
<dbReference type="Pfam" id="PF12680">
    <property type="entry name" value="SnoaL_2"/>
    <property type="match status" value="1"/>
</dbReference>
<comment type="caution">
    <text evidence="2">The sequence shown here is derived from an EMBL/GenBank/DDBJ whole genome shotgun (WGS) entry which is preliminary data.</text>
</comment>
<feature type="domain" description="SnoaL-like" evidence="1">
    <location>
        <begin position="22"/>
        <end position="120"/>
    </location>
</feature>
<dbReference type="EMBL" id="BAAAZG010000080">
    <property type="protein sequence ID" value="GAA4104366.1"/>
    <property type="molecule type" value="Genomic_DNA"/>
</dbReference>
<proteinExistence type="predicted"/>
<evidence type="ECO:0000259" key="1">
    <source>
        <dbReference type="Pfam" id="PF12680"/>
    </source>
</evidence>
<evidence type="ECO:0000313" key="3">
    <source>
        <dbReference type="Proteomes" id="UP001500683"/>
    </source>
</evidence>
<keyword evidence="3" id="KW-1185">Reference proteome</keyword>
<sequence length="134" mass="14847">MSTPTPRDLFARFQHNALAGAAGLDEEMLAENVVVEQPFAPAGHRRIEGRDKVMAMTRAGREALPLVFEEFRDVVIHETTDPEVIIAEYQMVATTPGGGTRAQAAFLVVLQARDGRIVRWREYQDRTAIAEALA</sequence>
<gene>
    <name evidence="2" type="ORF">GCM10022214_83360</name>
</gene>
<accession>A0ABP7X590</accession>